<keyword evidence="2" id="KW-1185">Reference proteome</keyword>
<evidence type="ECO:0000313" key="1">
    <source>
        <dbReference type="EMBL" id="CAG7673160.1"/>
    </source>
</evidence>
<reference evidence="1" key="1">
    <citation type="submission" date="2021-06" db="EMBL/GenBank/DDBJ databases">
        <authorList>
            <person name="Hodson N. C."/>
            <person name="Mongue J. A."/>
            <person name="Jaron S. K."/>
        </authorList>
    </citation>
    <scope>NUCLEOTIDE SEQUENCE</scope>
</reference>
<proteinExistence type="predicted"/>
<dbReference type="Proteomes" id="UP000708208">
    <property type="component" value="Unassembled WGS sequence"/>
</dbReference>
<comment type="caution">
    <text evidence="1">The sequence shown here is derived from an EMBL/GenBank/DDBJ whole genome shotgun (WGS) entry which is preliminary data.</text>
</comment>
<protein>
    <submittedName>
        <fullName evidence="1">Uncharacterized protein</fullName>
    </submittedName>
</protein>
<sequence length="81" mass="9295">MVSGSSKPTYMSPRFYICDPECPKKCSEEKKELCVTIYEVVEIKLEFLNKCFFDCANICYEYQLEIYNEGSCPPPLDDGNG</sequence>
<evidence type="ECO:0000313" key="2">
    <source>
        <dbReference type="Proteomes" id="UP000708208"/>
    </source>
</evidence>
<dbReference type="AlphaFoldDB" id="A0A8J2NHJ3"/>
<dbReference type="EMBL" id="CAJVCH010012683">
    <property type="protein sequence ID" value="CAG7673160.1"/>
    <property type="molecule type" value="Genomic_DNA"/>
</dbReference>
<gene>
    <name evidence="1" type="ORF">AFUS01_LOCUS2220</name>
</gene>
<accession>A0A8J2NHJ3</accession>
<organism evidence="1 2">
    <name type="scientific">Allacma fusca</name>
    <dbReference type="NCBI Taxonomy" id="39272"/>
    <lineage>
        <taxon>Eukaryota</taxon>
        <taxon>Metazoa</taxon>
        <taxon>Ecdysozoa</taxon>
        <taxon>Arthropoda</taxon>
        <taxon>Hexapoda</taxon>
        <taxon>Collembola</taxon>
        <taxon>Symphypleona</taxon>
        <taxon>Sminthuridae</taxon>
        <taxon>Allacma</taxon>
    </lineage>
</organism>
<name>A0A8J2NHJ3_9HEXA</name>